<feature type="domain" description="Lysozyme inhibitor LprI-like N-terminal" evidence="1">
    <location>
        <begin position="38"/>
        <end position="121"/>
    </location>
</feature>
<reference evidence="3" key="1">
    <citation type="submission" date="2016-10" db="EMBL/GenBank/DDBJ databases">
        <authorList>
            <person name="Varghese N."/>
            <person name="Submissions S."/>
        </authorList>
    </citation>
    <scope>NUCLEOTIDE SEQUENCE [LARGE SCALE GENOMIC DNA]</scope>
    <source>
        <strain evidence="3">DSM 26382</strain>
    </source>
</reference>
<dbReference type="Pfam" id="PF07007">
    <property type="entry name" value="LprI"/>
    <property type="match status" value="1"/>
</dbReference>
<evidence type="ECO:0000313" key="2">
    <source>
        <dbReference type="EMBL" id="SDD42004.1"/>
    </source>
</evidence>
<gene>
    <name evidence="2" type="ORF">SAMN05216576_11612</name>
</gene>
<name>A0A1G6UL73_9GAMM</name>
<sequence>MSILRNGLLPFTLLLPLGAWGDYDKHYQACLDASGVIDNASVAGCAEGVSETVKKEMNRIYQQLFLKLQDDAPEDAEQLETAQKAWLIYRNGQCDLQGKHVGSPMYYTCPMELNIQRVEELRFLLENGG</sequence>
<dbReference type="Gene3D" id="1.20.1270.180">
    <property type="match status" value="1"/>
</dbReference>
<protein>
    <submittedName>
        <fullName evidence="2">Uncharacterized conserved protein YecT, DUF1311 family</fullName>
    </submittedName>
</protein>
<proteinExistence type="predicted"/>
<keyword evidence="3" id="KW-1185">Reference proteome</keyword>
<evidence type="ECO:0000259" key="1">
    <source>
        <dbReference type="Pfam" id="PF07007"/>
    </source>
</evidence>
<dbReference type="Proteomes" id="UP000199467">
    <property type="component" value="Unassembled WGS sequence"/>
</dbReference>
<organism evidence="2 3">
    <name type="scientific">Ectopseudomonas chengduensis</name>
    <dbReference type="NCBI Taxonomy" id="489632"/>
    <lineage>
        <taxon>Bacteria</taxon>
        <taxon>Pseudomonadati</taxon>
        <taxon>Pseudomonadota</taxon>
        <taxon>Gammaproteobacteria</taxon>
        <taxon>Pseudomonadales</taxon>
        <taxon>Pseudomonadaceae</taxon>
        <taxon>Ectopseudomonas</taxon>
    </lineage>
</organism>
<evidence type="ECO:0000313" key="3">
    <source>
        <dbReference type="Proteomes" id="UP000199467"/>
    </source>
</evidence>
<dbReference type="EMBL" id="FMZQ01000016">
    <property type="protein sequence ID" value="SDD42004.1"/>
    <property type="molecule type" value="Genomic_DNA"/>
</dbReference>
<accession>A0A1G6UL73</accession>
<dbReference type="RefSeq" id="WP_017676951.1">
    <property type="nucleotide sequence ID" value="NZ_FMZQ01000016.1"/>
</dbReference>
<dbReference type="AlphaFoldDB" id="A0A1G6UL73"/>
<dbReference type="InterPro" id="IPR009739">
    <property type="entry name" value="LprI-like_N"/>
</dbReference>